<evidence type="ECO:0000313" key="1">
    <source>
        <dbReference type="EMBL" id="PWA85348.1"/>
    </source>
</evidence>
<sequence>MKNQTNERCQLKDVSAKRDVVIQNIIREDFVDFIIVSIAHRIPTVMDCDWVIVIDAGRSSRFANGAINKDQQIVYVCFYVNDLFWLWVVRISFLEAYAVASSIREVMVVSGEIYFMPTTELHEGVQITSIPTEVAPLIKENVVTSEQPQQLSTTDMPEFVKFVTH</sequence>
<dbReference type="InterPro" id="IPR027417">
    <property type="entry name" value="P-loop_NTPase"/>
</dbReference>
<gene>
    <name evidence="1" type="ORF">CTI12_AA152560</name>
</gene>
<protein>
    <submittedName>
        <fullName evidence="1">Uncharacterized protein</fullName>
    </submittedName>
</protein>
<name>A0A2U1PHV4_ARTAN</name>
<evidence type="ECO:0000313" key="2">
    <source>
        <dbReference type="Proteomes" id="UP000245207"/>
    </source>
</evidence>
<proteinExistence type="predicted"/>
<comment type="caution">
    <text evidence="1">The sequence shown here is derived from an EMBL/GenBank/DDBJ whole genome shotgun (WGS) entry which is preliminary data.</text>
</comment>
<dbReference type="AlphaFoldDB" id="A0A2U1PHV4"/>
<reference evidence="1 2" key="1">
    <citation type="journal article" date="2018" name="Mol. Plant">
        <title>The genome of Artemisia annua provides insight into the evolution of Asteraceae family and artemisinin biosynthesis.</title>
        <authorList>
            <person name="Shen Q."/>
            <person name="Zhang L."/>
            <person name="Liao Z."/>
            <person name="Wang S."/>
            <person name="Yan T."/>
            <person name="Shi P."/>
            <person name="Liu M."/>
            <person name="Fu X."/>
            <person name="Pan Q."/>
            <person name="Wang Y."/>
            <person name="Lv Z."/>
            <person name="Lu X."/>
            <person name="Zhang F."/>
            <person name="Jiang W."/>
            <person name="Ma Y."/>
            <person name="Chen M."/>
            <person name="Hao X."/>
            <person name="Li L."/>
            <person name="Tang Y."/>
            <person name="Lv G."/>
            <person name="Zhou Y."/>
            <person name="Sun X."/>
            <person name="Brodelius P.E."/>
            <person name="Rose J.K.C."/>
            <person name="Tang K."/>
        </authorList>
    </citation>
    <scope>NUCLEOTIDE SEQUENCE [LARGE SCALE GENOMIC DNA]</scope>
    <source>
        <strain evidence="2">cv. Huhao1</strain>
        <tissue evidence="1">Leaf</tissue>
    </source>
</reference>
<dbReference type="OrthoDB" id="6500128at2759"/>
<dbReference type="Proteomes" id="UP000245207">
    <property type="component" value="Unassembled WGS sequence"/>
</dbReference>
<dbReference type="STRING" id="35608.A0A2U1PHV4"/>
<accession>A0A2U1PHV4</accession>
<dbReference type="EMBL" id="PKPP01001132">
    <property type="protein sequence ID" value="PWA85348.1"/>
    <property type="molecule type" value="Genomic_DNA"/>
</dbReference>
<keyword evidence="2" id="KW-1185">Reference proteome</keyword>
<organism evidence="1 2">
    <name type="scientific">Artemisia annua</name>
    <name type="common">Sweet wormwood</name>
    <dbReference type="NCBI Taxonomy" id="35608"/>
    <lineage>
        <taxon>Eukaryota</taxon>
        <taxon>Viridiplantae</taxon>
        <taxon>Streptophyta</taxon>
        <taxon>Embryophyta</taxon>
        <taxon>Tracheophyta</taxon>
        <taxon>Spermatophyta</taxon>
        <taxon>Magnoliopsida</taxon>
        <taxon>eudicotyledons</taxon>
        <taxon>Gunneridae</taxon>
        <taxon>Pentapetalae</taxon>
        <taxon>asterids</taxon>
        <taxon>campanulids</taxon>
        <taxon>Asterales</taxon>
        <taxon>Asteraceae</taxon>
        <taxon>Asteroideae</taxon>
        <taxon>Anthemideae</taxon>
        <taxon>Artemisiinae</taxon>
        <taxon>Artemisia</taxon>
    </lineage>
</organism>
<dbReference type="SUPFAM" id="SSF52540">
    <property type="entry name" value="P-loop containing nucleoside triphosphate hydrolases"/>
    <property type="match status" value="1"/>
</dbReference>